<dbReference type="Gene3D" id="3.90.226.10">
    <property type="entry name" value="2-enoyl-CoA Hydratase, Chain A, domain 1"/>
    <property type="match status" value="1"/>
</dbReference>
<dbReference type="RefSeq" id="WP_191325732.1">
    <property type="nucleotide sequence ID" value="NZ_BMZP01000021.1"/>
</dbReference>
<dbReference type="EMBL" id="JBHRYE010000051">
    <property type="protein sequence ID" value="MFC3673734.1"/>
    <property type="molecule type" value="Genomic_DNA"/>
</dbReference>
<comment type="similarity">
    <text evidence="1">Belongs to the enoyl-CoA hydratase/isomerase family.</text>
</comment>
<dbReference type="Proteomes" id="UP001595683">
    <property type="component" value="Unassembled WGS sequence"/>
</dbReference>
<accession>A0ABV7V8F6</accession>
<dbReference type="CDD" id="cd06558">
    <property type="entry name" value="crotonase-like"/>
    <property type="match status" value="1"/>
</dbReference>
<dbReference type="Pfam" id="PF00378">
    <property type="entry name" value="ECH_1"/>
    <property type="match status" value="1"/>
</dbReference>
<proteinExistence type="inferred from homology"/>
<comment type="caution">
    <text evidence="2">The sequence shown here is derived from an EMBL/GenBank/DDBJ whole genome shotgun (WGS) entry which is preliminary data.</text>
</comment>
<sequence>MQLDARELAGSLIGFDPLALGISPGALLTVDFTGFEGDAEAVSARAEAWLRRLPCPSLALTTTPARLAGFDLSVSNPAEVERIASAVAAHPVSTTILVQALRIIEGLSAQSALVVESLAFAALQQGEEFRDWLARLPASSREPAANATDGPPVLVDRKGAELDIVLNRPAARNEIDVTMRDALFEAFTVGAVDDGIERIHVRGLGDSFSIGGALSEFGHVKSGVSGHFIRTERLPARMLADHGAKYHFHLHGACVGAGLEIAAFGGTVTATPSTFLRLPETNMGLIPGAGGCVSITRRIGRQGAAWMMMTGARISARTALRWGLIDGIED</sequence>
<evidence type="ECO:0000313" key="3">
    <source>
        <dbReference type="Proteomes" id="UP001595683"/>
    </source>
</evidence>
<organism evidence="2 3">
    <name type="scientific">Novosphingobium pokkalii</name>
    <dbReference type="NCBI Taxonomy" id="1770194"/>
    <lineage>
        <taxon>Bacteria</taxon>
        <taxon>Pseudomonadati</taxon>
        <taxon>Pseudomonadota</taxon>
        <taxon>Alphaproteobacteria</taxon>
        <taxon>Sphingomonadales</taxon>
        <taxon>Sphingomonadaceae</taxon>
        <taxon>Novosphingobium</taxon>
    </lineage>
</organism>
<evidence type="ECO:0000256" key="1">
    <source>
        <dbReference type="ARBA" id="ARBA00005254"/>
    </source>
</evidence>
<dbReference type="SUPFAM" id="SSF52096">
    <property type="entry name" value="ClpP/crotonase"/>
    <property type="match status" value="1"/>
</dbReference>
<reference evidence="3" key="1">
    <citation type="journal article" date="2019" name="Int. J. Syst. Evol. Microbiol.">
        <title>The Global Catalogue of Microorganisms (GCM) 10K type strain sequencing project: providing services to taxonomists for standard genome sequencing and annotation.</title>
        <authorList>
            <consortium name="The Broad Institute Genomics Platform"/>
            <consortium name="The Broad Institute Genome Sequencing Center for Infectious Disease"/>
            <person name="Wu L."/>
            <person name="Ma J."/>
        </authorList>
    </citation>
    <scope>NUCLEOTIDE SEQUENCE [LARGE SCALE GENOMIC DNA]</scope>
    <source>
        <strain evidence="3">KCTC 42224</strain>
    </source>
</reference>
<dbReference type="InterPro" id="IPR001753">
    <property type="entry name" value="Enoyl-CoA_hydra/iso"/>
</dbReference>
<gene>
    <name evidence="2" type="ORF">ACFOOT_20120</name>
</gene>
<dbReference type="InterPro" id="IPR029045">
    <property type="entry name" value="ClpP/crotonase-like_dom_sf"/>
</dbReference>
<name>A0ABV7V8F6_9SPHN</name>
<protein>
    <submittedName>
        <fullName evidence="2">Enoyl-CoA hydratase/isomerase family protein</fullName>
    </submittedName>
</protein>
<evidence type="ECO:0000313" key="2">
    <source>
        <dbReference type="EMBL" id="MFC3673734.1"/>
    </source>
</evidence>
<dbReference type="PANTHER" id="PTHR43802">
    <property type="entry name" value="ENOYL-COA HYDRATASE"/>
    <property type="match status" value="1"/>
</dbReference>
<keyword evidence="3" id="KW-1185">Reference proteome</keyword>
<dbReference type="PANTHER" id="PTHR43802:SF1">
    <property type="entry name" value="IP11341P-RELATED"/>
    <property type="match status" value="1"/>
</dbReference>